<dbReference type="AlphaFoldDB" id="A0A0D8MTU7"/>
<evidence type="ECO:0000313" key="2">
    <source>
        <dbReference type="EMBL" id="PSV88431.1"/>
    </source>
</evidence>
<evidence type="ECO:0000313" key="4">
    <source>
        <dbReference type="Proteomes" id="UP000241566"/>
    </source>
</evidence>
<proteinExistence type="predicted"/>
<name>A0A0D8MTU7_PHOLE</name>
<comment type="caution">
    <text evidence="2">The sequence shown here is derived from an EMBL/GenBank/DDBJ whole genome shotgun (WGS) entry which is preliminary data.</text>
</comment>
<dbReference type="RefSeq" id="WP_023934785.1">
    <property type="nucleotide sequence ID" value="NZ_CP131599.1"/>
</dbReference>
<accession>A0A0D8MTU7</accession>
<reference evidence="2 3" key="1">
    <citation type="submission" date="2018-03" db="EMBL/GenBank/DDBJ databases">
        <title>Whole genome sequencing of Histamine producing bacteria.</title>
        <authorList>
            <person name="Butler K."/>
        </authorList>
    </citation>
    <scope>NUCLEOTIDE SEQUENCE [LARGE SCALE GENOMIC DNA]</scope>
    <source>
        <strain evidence="1 4">ATCC 25521</strain>
        <strain evidence="2 3">ATCC 33979</strain>
    </source>
</reference>
<evidence type="ECO:0000313" key="1">
    <source>
        <dbReference type="EMBL" id="PSV83992.1"/>
    </source>
</evidence>
<organism evidence="2 3">
    <name type="scientific">Photobacterium leiognathi</name>
    <dbReference type="NCBI Taxonomy" id="553611"/>
    <lineage>
        <taxon>Bacteria</taxon>
        <taxon>Pseudomonadati</taxon>
        <taxon>Pseudomonadota</taxon>
        <taxon>Gammaproteobacteria</taxon>
        <taxon>Vibrionales</taxon>
        <taxon>Vibrionaceae</taxon>
        <taxon>Photobacterium</taxon>
    </lineage>
</organism>
<dbReference type="STRING" id="553611.GCA_001557755_03498"/>
<dbReference type="Proteomes" id="UP000240410">
    <property type="component" value="Unassembled WGS sequence"/>
</dbReference>
<dbReference type="EMBL" id="PYOI01000008">
    <property type="protein sequence ID" value="PSV83992.1"/>
    <property type="molecule type" value="Genomic_DNA"/>
</dbReference>
<dbReference type="EMBL" id="PYOJ01000018">
    <property type="protein sequence ID" value="PSV88431.1"/>
    <property type="molecule type" value="Genomic_DNA"/>
</dbReference>
<dbReference type="OrthoDB" id="5822843at2"/>
<dbReference type="GeneID" id="99743528"/>
<evidence type="ECO:0000313" key="3">
    <source>
        <dbReference type="Proteomes" id="UP000240410"/>
    </source>
</evidence>
<gene>
    <name evidence="2" type="ORF">CTM89_14330</name>
    <name evidence="1" type="ORF">CTM94_07275</name>
</gene>
<dbReference type="Proteomes" id="UP000241566">
    <property type="component" value="Unassembled WGS sequence"/>
</dbReference>
<keyword evidence="4" id="KW-1185">Reference proteome</keyword>
<protein>
    <submittedName>
        <fullName evidence="2">Uncharacterized protein</fullName>
    </submittedName>
</protein>
<sequence length="77" mass="8940">MKRGLIIDNNLTVNKEAILRVEFDSAFIMLFFADQSVINICLKQDDLHFSSDNSYYLDEAEFSRVQTEIQAFLDSEI</sequence>